<dbReference type="FunFam" id="1.10.510.10:FF:000571">
    <property type="entry name" value="Maternal embryonic leucine zipper kinase"/>
    <property type="match status" value="1"/>
</dbReference>
<evidence type="ECO:0000313" key="7">
    <source>
        <dbReference type="Proteomes" id="UP000179807"/>
    </source>
</evidence>
<keyword evidence="7" id="KW-1185">Reference proteome</keyword>
<evidence type="ECO:0000313" key="6">
    <source>
        <dbReference type="EMBL" id="OHT14213.1"/>
    </source>
</evidence>
<dbReference type="PANTHER" id="PTHR24362:SF309">
    <property type="entry name" value="PROTEIN KINASE DOMAIN-CONTAINING PROTEIN"/>
    <property type="match status" value="1"/>
</dbReference>
<keyword evidence="6" id="KW-0808">Transferase</keyword>
<dbReference type="GeneID" id="94833131"/>
<dbReference type="GO" id="GO:0005524">
    <property type="term" value="F:ATP binding"/>
    <property type="evidence" value="ECO:0007669"/>
    <property type="project" value="UniProtKB-UniRule"/>
</dbReference>
<protein>
    <submittedName>
        <fullName evidence="6">CAMK family protein kinase</fullName>
    </submittedName>
</protein>
<sequence length="387" mass="44148">MSIKASNNFTPFSLNGYTFTSIIGKGGFAEVFLVESTKYNNRVFVAKVMTIIGSTEIDKKWKLFDAEIQALLTLNHPHIIRLYDHFVHNGRFFLILEYCPNGSLHDEIEINNGLSMPRFIELGRQLVQGLSYCHSKHIAHRDIKPTNILMDENMRVKIADFGLCDPNSNGELQRRFGGSFMYNAPEIFQKKPHDPMPADIWALGVVFTVMITGKSPWICDTIGTLKQLAAQGILKFKKAIPSIVESLIREMLVVDPSNRPTMQQIENNPLFKTKSLPKPLRMSFPAPKSKTKSKISELQWDQIERTNYINNDEKDLLAQLSDYQRQKIEEDDKLSSRSNVKIVSSIFLHTSKTKKDVKPRITQKSRLSHPFVPKTFADFSDDIVEVA</sequence>
<dbReference type="Proteomes" id="UP000179807">
    <property type="component" value="Unassembled WGS sequence"/>
</dbReference>
<organism evidence="6 7">
    <name type="scientific">Tritrichomonas foetus</name>
    <dbReference type="NCBI Taxonomy" id="1144522"/>
    <lineage>
        <taxon>Eukaryota</taxon>
        <taxon>Metamonada</taxon>
        <taxon>Parabasalia</taxon>
        <taxon>Tritrichomonadida</taxon>
        <taxon>Tritrichomonadidae</taxon>
        <taxon>Tritrichomonas</taxon>
    </lineage>
</organism>
<dbReference type="PANTHER" id="PTHR24362">
    <property type="entry name" value="SERINE/THREONINE-PROTEIN KINASE NEK"/>
    <property type="match status" value="1"/>
</dbReference>
<keyword evidence="1 3" id="KW-0547">Nucleotide-binding</keyword>
<dbReference type="VEuPathDB" id="TrichDB:TRFO_15510"/>
<dbReference type="InterPro" id="IPR011009">
    <property type="entry name" value="Kinase-like_dom_sf"/>
</dbReference>
<dbReference type="RefSeq" id="XP_068367349.1">
    <property type="nucleotide sequence ID" value="XM_068498427.1"/>
</dbReference>
<keyword evidence="6" id="KW-0418">Kinase</keyword>
<proteinExistence type="inferred from homology"/>
<dbReference type="SMART" id="SM00220">
    <property type="entry name" value="S_TKc"/>
    <property type="match status" value="1"/>
</dbReference>
<evidence type="ECO:0000259" key="5">
    <source>
        <dbReference type="PROSITE" id="PS50011"/>
    </source>
</evidence>
<dbReference type="Gene3D" id="1.10.510.10">
    <property type="entry name" value="Transferase(Phosphotransferase) domain 1"/>
    <property type="match status" value="1"/>
</dbReference>
<dbReference type="InterPro" id="IPR000719">
    <property type="entry name" value="Prot_kinase_dom"/>
</dbReference>
<evidence type="ECO:0000256" key="3">
    <source>
        <dbReference type="PROSITE-ProRule" id="PRU10141"/>
    </source>
</evidence>
<dbReference type="InterPro" id="IPR008271">
    <property type="entry name" value="Ser/Thr_kinase_AS"/>
</dbReference>
<dbReference type="Pfam" id="PF00069">
    <property type="entry name" value="Pkinase"/>
    <property type="match status" value="1"/>
</dbReference>
<dbReference type="AlphaFoldDB" id="A0A1J4KXD0"/>
<dbReference type="GO" id="GO:0004674">
    <property type="term" value="F:protein serine/threonine kinase activity"/>
    <property type="evidence" value="ECO:0007669"/>
    <property type="project" value="UniProtKB-KW"/>
</dbReference>
<dbReference type="EMBL" id="MLAK01000412">
    <property type="protein sequence ID" value="OHT14213.1"/>
    <property type="molecule type" value="Genomic_DNA"/>
</dbReference>
<dbReference type="InterPro" id="IPR017441">
    <property type="entry name" value="Protein_kinase_ATP_BS"/>
</dbReference>
<dbReference type="OrthoDB" id="504170at2759"/>
<evidence type="ECO:0000256" key="2">
    <source>
        <dbReference type="ARBA" id="ARBA00022840"/>
    </source>
</evidence>
<comment type="similarity">
    <text evidence="4">Belongs to the protein kinase superfamily.</text>
</comment>
<dbReference type="PROSITE" id="PS00107">
    <property type="entry name" value="PROTEIN_KINASE_ATP"/>
    <property type="match status" value="1"/>
</dbReference>
<gene>
    <name evidence="6" type="ORF">TRFO_15510</name>
</gene>
<dbReference type="PROSITE" id="PS50011">
    <property type="entry name" value="PROTEIN_KINASE_DOM"/>
    <property type="match status" value="1"/>
</dbReference>
<comment type="caution">
    <text evidence="6">The sequence shown here is derived from an EMBL/GenBank/DDBJ whole genome shotgun (WGS) entry which is preliminary data.</text>
</comment>
<dbReference type="PROSITE" id="PS00108">
    <property type="entry name" value="PROTEIN_KINASE_ST"/>
    <property type="match status" value="1"/>
</dbReference>
<dbReference type="SUPFAM" id="SSF56112">
    <property type="entry name" value="Protein kinase-like (PK-like)"/>
    <property type="match status" value="1"/>
</dbReference>
<accession>A0A1J4KXD0</accession>
<feature type="domain" description="Protein kinase" evidence="5">
    <location>
        <begin position="17"/>
        <end position="271"/>
    </location>
</feature>
<evidence type="ECO:0000256" key="1">
    <source>
        <dbReference type="ARBA" id="ARBA00022741"/>
    </source>
</evidence>
<keyword evidence="2 3" id="KW-0067">ATP-binding</keyword>
<reference evidence="6" key="1">
    <citation type="submission" date="2016-10" db="EMBL/GenBank/DDBJ databases">
        <authorList>
            <person name="Benchimol M."/>
            <person name="Almeida L.G."/>
            <person name="Vasconcelos A.T."/>
            <person name="Perreira-Neves A."/>
            <person name="Rosa I.A."/>
            <person name="Tasca T."/>
            <person name="Bogo M.R."/>
            <person name="de Souza W."/>
        </authorList>
    </citation>
    <scope>NUCLEOTIDE SEQUENCE [LARGE SCALE GENOMIC DNA]</scope>
    <source>
        <strain evidence="6">K</strain>
    </source>
</reference>
<keyword evidence="4" id="KW-0723">Serine/threonine-protein kinase</keyword>
<evidence type="ECO:0000256" key="4">
    <source>
        <dbReference type="RuleBase" id="RU000304"/>
    </source>
</evidence>
<feature type="binding site" evidence="3">
    <location>
        <position position="47"/>
    </location>
    <ligand>
        <name>ATP</name>
        <dbReference type="ChEBI" id="CHEBI:30616"/>
    </ligand>
</feature>
<name>A0A1J4KXD0_9EUKA</name>